<keyword evidence="7" id="KW-1185">Reference proteome</keyword>
<dbReference type="Gene3D" id="3.20.20.10">
    <property type="entry name" value="Alanine racemase"/>
    <property type="match status" value="1"/>
</dbReference>
<dbReference type="PANTHER" id="PTHR10146">
    <property type="entry name" value="PROLINE SYNTHETASE CO-TRANSCRIBED BACTERIAL HOMOLOG PROTEIN"/>
    <property type="match status" value="1"/>
</dbReference>
<comment type="cofactor">
    <cofactor evidence="3">
        <name>pyridoxal 5'-phosphate</name>
        <dbReference type="ChEBI" id="CHEBI:597326"/>
    </cofactor>
</comment>
<dbReference type="CDD" id="cd06824">
    <property type="entry name" value="PLPDE_III_Yggs_like"/>
    <property type="match status" value="1"/>
</dbReference>
<dbReference type="InterPro" id="IPR001608">
    <property type="entry name" value="Ala_racemase_N"/>
</dbReference>
<accession>A0A2Z6IDJ1</accession>
<evidence type="ECO:0000256" key="3">
    <source>
        <dbReference type="PIRSR" id="PIRSR004848-1"/>
    </source>
</evidence>
<protein>
    <recommendedName>
        <fullName evidence="2">Pyridoxal phosphate homeostasis protein</fullName>
        <shortName evidence="2">PLP homeostasis protein</shortName>
    </recommendedName>
</protein>
<feature type="modified residue" description="N6-(pyridoxal phosphate)lysine" evidence="2 3">
    <location>
        <position position="40"/>
    </location>
</feature>
<dbReference type="PROSITE" id="PS01211">
    <property type="entry name" value="UPF0001"/>
    <property type="match status" value="1"/>
</dbReference>
<dbReference type="GO" id="GO:0030170">
    <property type="term" value="F:pyridoxal phosphate binding"/>
    <property type="evidence" value="ECO:0007669"/>
    <property type="project" value="UniProtKB-UniRule"/>
</dbReference>
<proteinExistence type="inferred from homology"/>
<dbReference type="OrthoDB" id="9804072at2"/>
<evidence type="ECO:0000313" key="7">
    <source>
        <dbReference type="Proteomes" id="UP000271003"/>
    </source>
</evidence>
<gene>
    <name evidence="6" type="ORF">SUTMEG_05970</name>
</gene>
<dbReference type="RefSeq" id="WP_120176386.1">
    <property type="nucleotide sequence ID" value="NZ_AP018786.1"/>
</dbReference>
<comment type="function">
    <text evidence="2">Pyridoxal 5'-phosphate (PLP)-binding protein, which is involved in PLP homeostasis.</text>
</comment>
<name>A0A2Z6IDJ1_9BURK</name>
<dbReference type="PANTHER" id="PTHR10146:SF14">
    <property type="entry name" value="PYRIDOXAL PHOSPHATE HOMEOSTASIS PROTEIN"/>
    <property type="match status" value="1"/>
</dbReference>
<dbReference type="InterPro" id="IPR011078">
    <property type="entry name" value="PyrdxlP_homeostasis"/>
</dbReference>
<dbReference type="KEGG" id="sutt:SUTMEG_05970"/>
<feature type="domain" description="Alanine racemase N-terminal" evidence="5">
    <location>
        <begin position="19"/>
        <end position="238"/>
    </location>
</feature>
<sequence>MSILEPGLDGRIEALQGRIAAACEKAARRTDEVKLLAVGKTFDERALEAAADLGLRAFGENYAQEGCAKVDWFRANRPDLAEALEWHFIGPLQANKTRPVAERFDWVESVDRLRIAERLSAQRPEGLAPLNVLVEVNIDGEATKSGVAPEALPEFLDAVAALPGLKLRGLMVIPAPADDAEAQRAPLRAARALFEAVRSAHPEWTDFDTLSMGMSADLEAAVAEGSTEVRIGSALFGRRDYGARH</sequence>
<dbReference type="AlphaFoldDB" id="A0A2Z6IDJ1"/>
<dbReference type="InterPro" id="IPR029066">
    <property type="entry name" value="PLP-binding_barrel"/>
</dbReference>
<comment type="similarity">
    <text evidence="2 4">Belongs to the pyridoxal phosphate-binding protein YggS/PROSC family.</text>
</comment>
<reference evidence="6 7" key="1">
    <citation type="journal article" date="2018" name="Int. J. Syst. Evol. Microbiol.">
        <title>Mesosutterella multiformis gen. nov., sp. nov., a member of the family Sutterellaceae and Sutterella megalosphaeroides sp. nov., isolated from human faeces.</title>
        <authorList>
            <person name="Sakamoto M."/>
            <person name="Ikeyama N."/>
            <person name="Kunihiro T."/>
            <person name="Iino T."/>
            <person name="Yuki M."/>
            <person name="Ohkuma M."/>
        </authorList>
    </citation>
    <scope>NUCLEOTIDE SEQUENCE [LARGE SCALE GENOMIC DNA]</scope>
    <source>
        <strain evidence="6 7">6FBBBH3</strain>
    </source>
</reference>
<dbReference type="Pfam" id="PF01168">
    <property type="entry name" value="Ala_racemase_N"/>
    <property type="match status" value="1"/>
</dbReference>
<evidence type="ECO:0000259" key="5">
    <source>
        <dbReference type="Pfam" id="PF01168"/>
    </source>
</evidence>
<dbReference type="EMBL" id="AP018786">
    <property type="protein sequence ID" value="BBF22706.1"/>
    <property type="molecule type" value="Genomic_DNA"/>
</dbReference>
<dbReference type="NCBIfam" id="TIGR00044">
    <property type="entry name" value="YggS family pyridoxal phosphate-dependent enzyme"/>
    <property type="match status" value="1"/>
</dbReference>
<dbReference type="SUPFAM" id="SSF51419">
    <property type="entry name" value="PLP-binding barrel"/>
    <property type="match status" value="1"/>
</dbReference>
<evidence type="ECO:0000313" key="6">
    <source>
        <dbReference type="EMBL" id="BBF22706.1"/>
    </source>
</evidence>
<dbReference type="PIRSF" id="PIRSF004848">
    <property type="entry name" value="YBL036c_PLPDEIII"/>
    <property type="match status" value="1"/>
</dbReference>
<evidence type="ECO:0000256" key="4">
    <source>
        <dbReference type="RuleBase" id="RU004514"/>
    </source>
</evidence>
<evidence type="ECO:0000256" key="2">
    <source>
        <dbReference type="HAMAP-Rule" id="MF_02087"/>
    </source>
</evidence>
<dbReference type="HAMAP" id="MF_02087">
    <property type="entry name" value="PLP_homeostasis"/>
    <property type="match status" value="1"/>
</dbReference>
<organism evidence="6 7">
    <name type="scientific">Sutterella megalosphaeroides</name>
    <dbReference type="NCBI Taxonomy" id="2494234"/>
    <lineage>
        <taxon>Bacteria</taxon>
        <taxon>Pseudomonadati</taxon>
        <taxon>Pseudomonadota</taxon>
        <taxon>Betaproteobacteria</taxon>
        <taxon>Burkholderiales</taxon>
        <taxon>Sutterellaceae</taxon>
        <taxon>Sutterella</taxon>
    </lineage>
</organism>
<evidence type="ECO:0000256" key="1">
    <source>
        <dbReference type="ARBA" id="ARBA00022898"/>
    </source>
</evidence>
<dbReference type="Proteomes" id="UP000271003">
    <property type="component" value="Chromosome"/>
</dbReference>
<keyword evidence="1 2" id="KW-0663">Pyridoxal phosphate</keyword>